<organism evidence="2 3">
    <name type="scientific">Brassica napus</name>
    <name type="common">Rape</name>
    <dbReference type="NCBI Taxonomy" id="3708"/>
    <lineage>
        <taxon>Eukaryota</taxon>
        <taxon>Viridiplantae</taxon>
        <taxon>Streptophyta</taxon>
        <taxon>Embryophyta</taxon>
        <taxon>Tracheophyta</taxon>
        <taxon>Spermatophyta</taxon>
        <taxon>Magnoliopsida</taxon>
        <taxon>eudicotyledons</taxon>
        <taxon>Gunneridae</taxon>
        <taxon>Pentapetalae</taxon>
        <taxon>rosids</taxon>
        <taxon>malvids</taxon>
        <taxon>Brassicales</taxon>
        <taxon>Brassicaceae</taxon>
        <taxon>Brassiceae</taxon>
        <taxon>Brassica</taxon>
    </lineage>
</organism>
<dbReference type="SUPFAM" id="SSF50249">
    <property type="entry name" value="Nucleic acid-binding proteins"/>
    <property type="match status" value="4"/>
</dbReference>
<dbReference type="EMBL" id="JAGKQM010000013">
    <property type="protein sequence ID" value="KAH0893212.1"/>
    <property type="molecule type" value="Genomic_DNA"/>
</dbReference>
<dbReference type="CDD" id="cd04480">
    <property type="entry name" value="RPA1_DBD_A_like"/>
    <property type="match status" value="1"/>
</dbReference>
<dbReference type="Pfam" id="PF02721">
    <property type="entry name" value="DUF223"/>
    <property type="match status" value="2"/>
</dbReference>
<accession>A0ABQ8ALU5</accession>
<dbReference type="Gene3D" id="2.40.50.140">
    <property type="entry name" value="Nucleic acid-binding proteins"/>
    <property type="match status" value="5"/>
</dbReference>
<evidence type="ECO:0000259" key="1">
    <source>
        <dbReference type="Pfam" id="PF02721"/>
    </source>
</evidence>
<reference evidence="2 3" key="1">
    <citation type="submission" date="2021-05" db="EMBL/GenBank/DDBJ databases">
        <title>Genome Assembly of Synthetic Allotetraploid Brassica napus Reveals Homoeologous Exchanges between Subgenomes.</title>
        <authorList>
            <person name="Davis J.T."/>
        </authorList>
    </citation>
    <scope>NUCLEOTIDE SEQUENCE [LARGE SCALE GENOMIC DNA]</scope>
    <source>
        <strain evidence="3">cv. Da-Ae</strain>
        <tissue evidence="2">Seedling</tissue>
    </source>
</reference>
<protein>
    <recommendedName>
        <fullName evidence="1">Replication protein A 70 kDa DNA-binding subunit B/D first OB fold domain-containing protein</fullName>
    </recommendedName>
</protein>
<proteinExistence type="predicted"/>
<dbReference type="InterPro" id="IPR012340">
    <property type="entry name" value="NA-bd_OB-fold"/>
</dbReference>
<evidence type="ECO:0000313" key="3">
    <source>
        <dbReference type="Proteomes" id="UP000824890"/>
    </source>
</evidence>
<feature type="domain" description="Replication protein A 70 kDa DNA-binding subunit B/D first OB fold" evidence="1">
    <location>
        <begin position="357"/>
        <end position="417"/>
    </location>
</feature>
<sequence length="709" mass="80584">MFYVKVLHTWKSINPDNGVSLELVLTDENGVKIQASCKQSLFQLFQRHCRVGEWKVITIFSLSPVCGLYRHSYHIYKMEFMSQTSITDSNLHCDNMFLELKDFDNIKNGSHDTSFLIDVIGEVLDFGGLDIVQCAKKNDNRLQCCIAGKIAEIMTQGNKQPNNGDICLIRYAKLGNYKGELQVSNAFDSSLVLLNSDIKEAQALKNMQAKHDKVLIQEKRQKWSQFPFKTIQEMKRTDKDQTGGTKITLLSSVAKSIVKTSAAKVVNVLLDEVQDQEMFPPEIVEIIGTTYGFGISVDGVEKFSAMKNLNDIMWKRIKSLHQMSASSRKKQCTDGMKIAEAKENISDHYITIWNTTDHGCKIHAACKKNYLKTLGEECKVGEWKKLYNFQVSAAGKHYRPTQHMYKITFINQTVIKPSDFQNDDMFLSLAEFDSVMSGKLDNDILIEYLTFYCSDQRIPCCLWGNFAEDWNLIEKKLNLELFYIGAFRGNLQVSNSFDSSQLVFNPNIKEANDLREAFKFNDDSMSIVETSEDGKHIVYQYDLIVFKLHLMAKDDTAEAKFVLLDWIAWPVIGVKAEKNLNGSLDEVEDPELLPECITDLVGKTYKFDVTIEKGAEIFKVLKVWSVYNTLMVDSQSETALERETIAISGSEVSLLTYSDESSSKMTTPSKRTVDDIVDIPYNTSTSKICHVKSIKVEKMTSEELSLKKN</sequence>
<name>A0ABQ8ALU5_BRANA</name>
<gene>
    <name evidence="2" type="ORF">HID58_055641</name>
</gene>
<dbReference type="PANTHER" id="PTHR47165">
    <property type="entry name" value="OS03G0429900 PROTEIN"/>
    <property type="match status" value="1"/>
</dbReference>
<evidence type="ECO:0000313" key="2">
    <source>
        <dbReference type="EMBL" id="KAH0893212.1"/>
    </source>
</evidence>
<dbReference type="InterPro" id="IPR003871">
    <property type="entry name" value="RFA1B/D_OB_1st"/>
</dbReference>
<feature type="domain" description="Replication protein A 70 kDa DNA-binding subunit B/D first OB fold" evidence="1">
    <location>
        <begin position="3"/>
        <end position="88"/>
    </location>
</feature>
<dbReference type="Proteomes" id="UP000824890">
    <property type="component" value="Unassembled WGS sequence"/>
</dbReference>
<dbReference type="PANTHER" id="PTHR47165:SF4">
    <property type="entry name" value="OS03G0429900 PROTEIN"/>
    <property type="match status" value="1"/>
</dbReference>
<keyword evidence="3" id="KW-1185">Reference proteome</keyword>
<comment type="caution">
    <text evidence="2">The sequence shown here is derived from an EMBL/GenBank/DDBJ whole genome shotgun (WGS) entry which is preliminary data.</text>
</comment>